<protein>
    <submittedName>
        <fullName evidence="1">Phytanoyl-CoA dioxygenase family protein</fullName>
    </submittedName>
</protein>
<dbReference type="SUPFAM" id="SSF51197">
    <property type="entry name" value="Clavaminate synthase-like"/>
    <property type="match status" value="1"/>
</dbReference>
<evidence type="ECO:0000313" key="1">
    <source>
        <dbReference type="EMBL" id="MCP9000317.1"/>
    </source>
</evidence>
<gene>
    <name evidence="1" type="ORF">NFC73_11340</name>
</gene>
<dbReference type="PANTHER" id="PTHR20883">
    <property type="entry name" value="PHYTANOYL-COA DIOXYGENASE DOMAIN CONTAINING 1"/>
    <property type="match status" value="1"/>
</dbReference>
<keyword evidence="2" id="KW-1185">Reference proteome</keyword>
<dbReference type="EMBL" id="JANCLV010000006">
    <property type="protein sequence ID" value="MCP9000317.1"/>
    <property type="molecule type" value="Genomic_DNA"/>
</dbReference>
<name>A0ABT1LPD2_9MICC</name>
<dbReference type="Pfam" id="PF05721">
    <property type="entry name" value="PhyH"/>
    <property type="match status" value="1"/>
</dbReference>
<comment type="caution">
    <text evidence="1">The sequence shown here is derived from an EMBL/GenBank/DDBJ whole genome shotgun (WGS) entry which is preliminary data.</text>
</comment>
<dbReference type="PANTHER" id="PTHR20883:SF48">
    <property type="entry name" value="ECTOINE DIOXYGENASE"/>
    <property type="match status" value="1"/>
</dbReference>
<keyword evidence="1" id="KW-0560">Oxidoreductase</keyword>
<organism evidence="1 2">
    <name type="scientific">Pseudarthrobacter humi</name>
    <dbReference type="NCBI Taxonomy" id="2952523"/>
    <lineage>
        <taxon>Bacteria</taxon>
        <taxon>Bacillati</taxon>
        <taxon>Actinomycetota</taxon>
        <taxon>Actinomycetes</taxon>
        <taxon>Micrococcales</taxon>
        <taxon>Micrococcaceae</taxon>
        <taxon>Pseudarthrobacter</taxon>
    </lineage>
</organism>
<proteinExistence type="predicted"/>
<keyword evidence="1" id="KW-0223">Dioxygenase</keyword>
<evidence type="ECO:0000313" key="2">
    <source>
        <dbReference type="Proteomes" id="UP001524318"/>
    </source>
</evidence>
<accession>A0ABT1LPD2</accession>
<reference evidence="1 2" key="1">
    <citation type="submission" date="2022-06" db="EMBL/GenBank/DDBJ databases">
        <title>Pseudarthrobacter sp. strain RMG13 Genome sequencing and assembly.</title>
        <authorList>
            <person name="Kim I."/>
        </authorList>
    </citation>
    <scope>NUCLEOTIDE SEQUENCE [LARGE SCALE GENOMIC DNA]</scope>
    <source>
        <strain evidence="1 2">RMG13</strain>
    </source>
</reference>
<dbReference type="Gene3D" id="2.60.120.620">
    <property type="entry name" value="q2cbj1_9rhob like domain"/>
    <property type="match status" value="1"/>
</dbReference>
<dbReference type="RefSeq" id="WP_254750217.1">
    <property type="nucleotide sequence ID" value="NZ_JANCLV010000006.1"/>
</dbReference>
<dbReference type="InterPro" id="IPR008775">
    <property type="entry name" value="Phytyl_CoA_dOase-like"/>
</dbReference>
<dbReference type="GO" id="GO:0051213">
    <property type="term" value="F:dioxygenase activity"/>
    <property type="evidence" value="ECO:0007669"/>
    <property type="project" value="UniProtKB-KW"/>
</dbReference>
<dbReference type="Proteomes" id="UP001524318">
    <property type="component" value="Unassembled WGS sequence"/>
</dbReference>
<sequence>MKAAQFLRTKISHALATNPNRSRTTLGDAYDDLIRTGVAVLPSYIPGDVTAKMLAATHGLDYEPTPEMQHNNPNDPLTDRFLGDAHEREEFREFFDDAALRSLIQAYISPNAVMHRAFARTKENTGPVASFENFYHFDAYKKRVKVFLYLSDVEEENAPLGILLGSHKGPWRYRRELEMFANYRKDDRGYAAGPDVAYIGCFWPHEVARLQAKYEFVPKTCTGKAGTVIVFDSQTLHVANQLMSGKRSVLVSHWIQPGHHM</sequence>